<evidence type="ECO:0000313" key="7">
    <source>
        <dbReference type="Ensembl" id="ENSCJAP00000081235.1"/>
    </source>
</evidence>
<protein>
    <recommendedName>
        <fullName evidence="6">Interleukin-1</fullName>
    </recommendedName>
</protein>
<dbReference type="Pfam" id="PF00340">
    <property type="entry name" value="IL1"/>
    <property type="match status" value="1"/>
</dbReference>
<dbReference type="GeneTree" id="ENSGT00950000182943"/>
<reference evidence="7 8" key="1">
    <citation type="submission" date="2009-03" db="EMBL/GenBank/DDBJ databases">
        <authorList>
            <person name="Warren W."/>
            <person name="Ye L."/>
            <person name="Minx P."/>
            <person name="Worley K."/>
            <person name="Gibbs R."/>
            <person name="Wilson R.K."/>
        </authorList>
    </citation>
    <scope>NUCLEOTIDE SEQUENCE [LARGE SCALE GENOMIC DNA]</scope>
</reference>
<evidence type="ECO:0000256" key="4">
    <source>
        <dbReference type="ARBA" id="ARBA00022729"/>
    </source>
</evidence>
<sequence length="293" mass="32769">FSKFFCRDRLSSCCPGWAQAILLELLGSGNPSTSASQSVGIADVSCHIWPITWFFLDIHNTVRGKLWYQADRHHCSLEVELTGRAGRGFPEERAFNLGLKEKADGFQAENAGVGIPGRKSSSGRCNDGEELPAHLKHETVSHPCGKRPCKMQAFRIWDINQKTFYLRNNQLVAGYLQGPNVYLEEKIDVVHIEPHSLFLGIHGGKMCLSCVKTGDETRLQLEAVDITDLSKNKKQDERFTFIRSDSGPTTSFESAACRGWFLCTAMDADQPVSLTNTPNKGIMVTKFYFQEDE</sequence>
<evidence type="ECO:0000256" key="5">
    <source>
        <dbReference type="ARBA" id="ARBA00034096"/>
    </source>
</evidence>
<proteinExistence type="inferred from homology"/>
<dbReference type="InterPro" id="IPR000975">
    <property type="entry name" value="IL-1_fam"/>
</dbReference>
<evidence type="ECO:0000256" key="2">
    <source>
        <dbReference type="ARBA" id="ARBA00010448"/>
    </source>
</evidence>
<dbReference type="InterPro" id="IPR008996">
    <property type="entry name" value="IL1/FGF"/>
</dbReference>
<dbReference type="Gene3D" id="2.80.10.50">
    <property type="match status" value="1"/>
</dbReference>
<dbReference type="GO" id="GO:0005125">
    <property type="term" value="F:cytokine activity"/>
    <property type="evidence" value="ECO:0007669"/>
    <property type="project" value="UniProtKB-UniRule"/>
</dbReference>
<gene>
    <name evidence="7" type="primary">IL1RN</name>
</gene>
<dbReference type="PANTHER" id="PTHR10078">
    <property type="entry name" value="INTERLEUKIN-1 FAMILY MEMBER"/>
    <property type="match status" value="1"/>
</dbReference>
<reference evidence="7" key="3">
    <citation type="submission" date="2025-09" db="UniProtKB">
        <authorList>
            <consortium name="Ensembl"/>
        </authorList>
    </citation>
    <scope>IDENTIFICATION</scope>
</reference>
<dbReference type="GO" id="GO:0005615">
    <property type="term" value="C:extracellular space"/>
    <property type="evidence" value="ECO:0007669"/>
    <property type="project" value="InterPro"/>
</dbReference>
<keyword evidence="8" id="KW-1185">Reference proteome</keyword>
<evidence type="ECO:0000256" key="1">
    <source>
        <dbReference type="ARBA" id="ARBA00004613"/>
    </source>
</evidence>
<dbReference type="PRINTS" id="PR00264">
    <property type="entry name" value="INTERLEUKIN1"/>
</dbReference>
<dbReference type="Proteomes" id="UP000008225">
    <property type="component" value="Chromosome 14"/>
</dbReference>
<keyword evidence="4" id="KW-0732">Signal</keyword>
<organism evidence="7 8">
    <name type="scientific">Callithrix jacchus</name>
    <name type="common">White-tufted-ear marmoset</name>
    <name type="synonym">Simia Jacchus</name>
    <dbReference type="NCBI Taxonomy" id="9483"/>
    <lineage>
        <taxon>Eukaryota</taxon>
        <taxon>Metazoa</taxon>
        <taxon>Chordata</taxon>
        <taxon>Craniata</taxon>
        <taxon>Vertebrata</taxon>
        <taxon>Euteleostomi</taxon>
        <taxon>Mammalia</taxon>
        <taxon>Eutheria</taxon>
        <taxon>Euarchontoglires</taxon>
        <taxon>Primates</taxon>
        <taxon>Haplorrhini</taxon>
        <taxon>Platyrrhini</taxon>
        <taxon>Cebidae</taxon>
        <taxon>Callitrichinae</taxon>
        <taxon>Callithrix</taxon>
        <taxon>Callithrix</taxon>
    </lineage>
</organism>
<dbReference type="PANTHER" id="PTHR10078:SF28">
    <property type="entry name" value="INTERLEUKIN-1 RECEPTOR ANTAGONIST PROTEIN"/>
    <property type="match status" value="1"/>
</dbReference>
<dbReference type="PRINTS" id="PR01360">
    <property type="entry name" value="INTRLEUKIN1X"/>
</dbReference>
<comment type="function">
    <text evidence="5">Anti-inflammatory antagonist of interleukin-1 family of proinflammatory cytokines such as interleukin-1beta/IL1B and interleukin-1alpha/IL1A. Protects from immune dysregulation and uncontrolled systemic inflammation triggered by IL1 for a range of innate stimulatory agents such as pathogens.</text>
</comment>
<dbReference type="SMART" id="SM00125">
    <property type="entry name" value="IL1"/>
    <property type="match status" value="1"/>
</dbReference>
<dbReference type="GO" id="GO:0005152">
    <property type="term" value="F:interleukin-1 receptor antagonist activity"/>
    <property type="evidence" value="ECO:0007669"/>
    <property type="project" value="TreeGrafter"/>
</dbReference>
<dbReference type="InterPro" id="IPR003297">
    <property type="entry name" value="IL-1RA/IL-36"/>
</dbReference>
<dbReference type="SUPFAM" id="SSF50353">
    <property type="entry name" value="Cytokine"/>
    <property type="match status" value="1"/>
</dbReference>
<dbReference type="GO" id="GO:2000660">
    <property type="term" value="P:negative regulation of interleukin-1-mediated signaling pathway"/>
    <property type="evidence" value="ECO:0007669"/>
    <property type="project" value="TreeGrafter"/>
</dbReference>
<reference evidence="7" key="2">
    <citation type="submission" date="2025-08" db="UniProtKB">
        <authorList>
            <consortium name="Ensembl"/>
        </authorList>
    </citation>
    <scope>IDENTIFICATION</scope>
</reference>
<dbReference type="AlphaFoldDB" id="A0A8I3VXW1"/>
<dbReference type="GO" id="GO:0002437">
    <property type="term" value="P:inflammatory response to antigenic stimulus"/>
    <property type="evidence" value="ECO:0007669"/>
    <property type="project" value="TreeGrafter"/>
</dbReference>
<dbReference type="PRINTS" id="PR02045">
    <property type="entry name" value="F138DOMAIN"/>
</dbReference>
<evidence type="ECO:0000256" key="6">
    <source>
        <dbReference type="RuleBase" id="RU003753"/>
    </source>
</evidence>
<accession>A0A8I3VXW1</accession>
<keyword evidence="3 6" id="KW-0964">Secreted</keyword>
<dbReference type="Ensembl" id="ENSCJAT00000134494.1">
    <property type="protein sequence ID" value="ENSCJAP00000081235.1"/>
    <property type="gene ID" value="ENSCJAG00000085424.1"/>
</dbReference>
<dbReference type="FunFam" id="2.80.10.50:FF:000013">
    <property type="entry name" value="Interleukin-1"/>
    <property type="match status" value="1"/>
</dbReference>
<evidence type="ECO:0000313" key="8">
    <source>
        <dbReference type="Proteomes" id="UP000008225"/>
    </source>
</evidence>
<comment type="similarity">
    <text evidence="2 6">Belongs to the IL-1 family.</text>
</comment>
<name>A0A8I3VXW1_CALJA</name>
<evidence type="ECO:0000256" key="3">
    <source>
        <dbReference type="ARBA" id="ARBA00022525"/>
    </source>
</evidence>
<dbReference type="GO" id="GO:0005149">
    <property type="term" value="F:interleukin-1 receptor binding"/>
    <property type="evidence" value="ECO:0007669"/>
    <property type="project" value="UniProtKB-UniRule"/>
</dbReference>
<comment type="subcellular location">
    <subcellularLocation>
        <location evidence="1 6">Secreted</location>
    </subcellularLocation>
</comment>